<dbReference type="OrthoDB" id="2627610at2759"/>
<dbReference type="AlphaFoldDB" id="M2PKA6"/>
<dbReference type="STRING" id="914234.M2PKA6"/>
<proteinExistence type="predicted"/>
<dbReference type="InterPro" id="IPR001680">
    <property type="entry name" value="WD40_rpt"/>
</dbReference>
<dbReference type="HOGENOM" id="CLU_560189_0_0_1"/>
<sequence length="487" mass="52638">MRQHSCINRKATGTWTRISGAAPMGTGCISTQAVRGRRGTLCVLCGRLPGNTVRVMIVRKSAAQLWVELTNASKSWPVCPSPTGYGFYWFDDVLAHSSPIPLFSYVVLYFWSNTAIFGPNAYRSFRVLRGFHDSINCLAFNTDGSRLAAGGDDGRVIIYDLVNREDTDCSEESCPVLLTLISPIPVSALLWHGDVVYVGLINGSILEYSLEHTQEEGVRVAEIPTGLSKPVESLDVHPSSGCLATISDSSVIICSILDDSDEVHIRTLADPPSITRVSHDGSTEATVSPRSANFSLDGRCIFVSYLAYGIVGYCAVAPDEKSVVVSNLFNGFDRYCTRTFALLQNYLTDVTVNVTLPCLFIHDGDALLLGTSCGKVTIVDTTTTVARDLLLHGARYGFAPQSIPGFLFGILGIILAISMHSSISASLLGALLRSQLQLRSILVDPCESILTRILPLDMGRHVVVIGKHAVQKVLRALLDALDPDVGV</sequence>
<organism evidence="3 4">
    <name type="scientific">Ceriporiopsis subvermispora (strain B)</name>
    <name type="common">White-rot fungus</name>
    <name type="synonym">Gelatoporia subvermispora</name>
    <dbReference type="NCBI Taxonomy" id="914234"/>
    <lineage>
        <taxon>Eukaryota</taxon>
        <taxon>Fungi</taxon>
        <taxon>Dikarya</taxon>
        <taxon>Basidiomycota</taxon>
        <taxon>Agaricomycotina</taxon>
        <taxon>Agaricomycetes</taxon>
        <taxon>Polyporales</taxon>
        <taxon>Gelatoporiaceae</taxon>
        <taxon>Gelatoporia</taxon>
    </lineage>
</organism>
<reference evidence="3 4" key="1">
    <citation type="journal article" date="2012" name="Proc. Natl. Acad. Sci. U.S.A.">
        <title>Comparative genomics of Ceriporiopsis subvermispora and Phanerochaete chrysosporium provide insight into selective ligninolysis.</title>
        <authorList>
            <person name="Fernandez-Fueyo E."/>
            <person name="Ruiz-Duenas F.J."/>
            <person name="Ferreira P."/>
            <person name="Floudas D."/>
            <person name="Hibbett D.S."/>
            <person name="Canessa P."/>
            <person name="Larrondo L.F."/>
            <person name="James T.Y."/>
            <person name="Seelenfreund D."/>
            <person name="Lobos S."/>
            <person name="Polanco R."/>
            <person name="Tello M."/>
            <person name="Honda Y."/>
            <person name="Watanabe T."/>
            <person name="Watanabe T."/>
            <person name="Ryu J.S."/>
            <person name="Kubicek C.P."/>
            <person name="Schmoll M."/>
            <person name="Gaskell J."/>
            <person name="Hammel K.E."/>
            <person name="St John F.J."/>
            <person name="Vanden Wymelenberg A."/>
            <person name="Sabat G."/>
            <person name="Splinter BonDurant S."/>
            <person name="Syed K."/>
            <person name="Yadav J.S."/>
            <person name="Doddapaneni H."/>
            <person name="Subramanian V."/>
            <person name="Lavin J.L."/>
            <person name="Oguiza J.A."/>
            <person name="Perez G."/>
            <person name="Pisabarro A.G."/>
            <person name="Ramirez L."/>
            <person name="Santoyo F."/>
            <person name="Master E."/>
            <person name="Coutinho P.M."/>
            <person name="Henrissat B."/>
            <person name="Lombard V."/>
            <person name="Magnuson J.K."/>
            <person name="Kuees U."/>
            <person name="Hori C."/>
            <person name="Igarashi K."/>
            <person name="Samejima M."/>
            <person name="Held B.W."/>
            <person name="Barry K.W."/>
            <person name="LaButti K.M."/>
            <person name="Lapidus A."/>
            <person name="Lindquist E.A."/>
            <person name="Lucas S.M."/>
            <person name="Riley R."/>
            <person name="Salamov A.A."/>
            <person name="Hoffmeister D."/>
            <person name="Schwenk D."/>
            <person name="Hadar Y."/>
            <person name="Yarden O."/>
            <person name="de Vries R.P."/>
            <person name="Wiebenga A."/>
            <person name="Stenlid J."/>
            <person name="Eastwood D."/>
            <person name="Grigoriev I.V."/>
            <person name="Berka R.M."/>
            <person name="Blanchette R.A."/>
            <person name="Kersten P."/>
            <person name="Martinez A.T."/>
            <person name="Vicuna R."/>
            <person name="Cullen D."/>
        </authorList>
    </citation>
    <scope>NUCLEOTIDE SEQUENCE [LARGE SCALE GENOMIC DNA]</scope>
    <source>
        <strain evidence="3 4">B</strain>
    </source>
</reference>
<keyword evidence="2" id="KW-1133">Transmembrane helix</keyword>
<feature type="transmembrane region" description="Helical" evidence="2">
    <location>
        <begin position="406"/>
        <end position="432"/>
    </location>
</feature>
<evidence type="ECO:0000256" key="1">
    <source>
        <dbReference type="PROSITE-ProRule" id="PRU00221"/>
    </source>
</evidence>
<protein>
    <submittedName>
        <fullName evidence="3">Uncharacterized protein</fullName>
    </submittedName>
</protein>
<dbReference type="Gene3D" id="2.130.10.10">
    <property type="entry name" value="YVTN repeat-like/Quinoprotein amine dehydrogenase"/>
    <property type="match status" value="1"/>
</dbReference>
<feature type="repeat" description="WD" evidence="1">
    <location>
        <begin position="128"/>
        <end position="161"/>
    </location>
</feature>
<evidence type="ECO:0000313" key="4">
    <source>
        <dbReference type="Proteomes" id="UP000016930"/>
    </source>
</evidence>
<name>M2PKA6_CERS8</name>
<keyword evidence="1" id="KW-0853">WD repeat</keyword>
<dbReference type="InterPro" id="IPR015943">
    <property type="entry name" value="WD40/YVTN_repeat-like_dom_sf"/>
</dbReference>
<dbReference type="SUPFAM" id="SSF50978">
    <property type="entry name" value="WD40 repeat-like"/>
    <property type="match status" value="1"/>
</dbReference>
<dbReference type="Pfam" id="PF00400">
    <property type="entry name" value="WD40"/>
    <property type="match status" value="1"/>
</dbReference>
<keyword evidence="2" id="KW-0812">Transmembrane</keyword>
<dbReference type="SMART" id="SM00320">
    <property type="entry name" value="WD40"/>
    <property type="match status" value="2"/>
</dbReference>
<keyword evidence="2" id="KW-0472">Membrane</keyword>
<dbReference type="PROSITE" id="PS50082">
    <property type="entry name" value="WD_REPEATS_2"/>
    <property type="match status" value="1"/>
</dbReference>
<evidence type="ECO:0000313" key="3">
    <source>
        <dbReference type="EMBL" id="EMD36724.1"/>
    </source>
</evidence>
<evidence type="ECO:0000256" key="2">
    <source>
        <dbReference type="SAM" id="Phobius"/>
    </source>
</evidence>
<dbReference type="InterPro" id="IPR036322">
    <property type="entry name" value="WD40_repeat_dom_sf"/>
</dbReference>
<dbReference type="PROSITE" id="PS51257">
    <property type="entry name" value="PROKAR_LIPOPROTEIN"/>
    <property type="match status" value="1"/>
</dbReference>
<dbReference type="EMBL" id="KB445797">
    <property type="protein sequence ID" value="EMD36724.1"/>
    <property type="molecule type" value="Genomic_DNA"/>
</dbReference>
<gene>
    <name evidence="3" type="ORF">CERSUDRAFT_73780</name>
</gene>
<dbReference type="PROSITE" id="PS50294">
    <property type="entry name" value="WD_REPEATS_REGION"/>
    <property type="match status" value="1"/>
</dbReference>
<accession>M2PKA6</accession>
<keyword evidence="4" id="KW-1185">Reference proteome</keyword>
<dbReference type="Proteomes" id="UP000016930">
    <property type="component" value="Unassembled WGS sequence"/>
</dbReference>